<dbReference type="RefSeq" id="WP_248436323.1">
    <property type="nucleotide sequence ID" value="NZ_CP096205.1"/>
</dbReference>
<reference evidence="1" key="1">
    <citation type="submission" date="2022-04" db="EMBL/GenBank/DDBJ databases">
        <title>Consumption of N2O by Flavobacterium azooxidireducens sp. nov. isolated from Decomposing Leaf Litter of Phragmites australis (Cav.).</title>
        <authorList>
            <person name="Behrendt U."/>
            <person name="Spanner T."/>
            <person name="Augustin J."/>
            <person name="Horn M.A."/>
            <person name="Kolb S."/>
            <person name="Ulrich A."/>
        </authorList>
    </citation>
    <scope>NUCLEOTIDE SEQUENCE</scope>
    <source>
        <strain evidence="1">IGB 4-14</strain>
    </source>
</reference>
<name>A0ABY4KKY5_9FLAO</name>
<gene>
    <name evidence="1" type="ORF">M0M57_06215</name>
</gene>
<sequence length="136" mass="15778">MKKLFFLFAIVLSLGSCSLDDDSEPGYHMEIVPVENFIVPDTFNYLGFHQIKLFYKKPTICHELAGIYFEKHLNVRTVGLQCIVTNSPNCIPYEGELYEVNFNFQVISNETYLFKFYKGKDEDGNNIFEEVEIPVN</sequence>
<evidence type="ECO:0000313" key="2">
    <source>
        <dbReference type="Proteomes" id="UP000830583"/>
    </source>
</evidence>
<evidence type="ECO:0000313" key="1">
    <source>
        <dbReference type="EMBL" id="UPQ80428.1"/>
    </source>
</evidence>
<keyword evidence="2" id="KW-1185">Reference proteome</keyword>
<accession>A0ABY4KKY5</accession>
<organism evidence="1 2">
    <name type="scientific">Flavobacterium azooxidireducens</name>
    <dbReference type="NCBI Taxonomy" id="1871076"/>
    <lineage>
        <taxon>Bacteria</taxon>
        <taxon>Pseudomonadati</taxon>
        <taxon>Bacteroidota</taxon>
        <taxon>Flavobacteriia</taxon>
        <taxon>Flavobacteriales</taxon>
        <taxon>Flavobacteriaceae</taxon>
        <taxon>Flavobacterium</taxon>
    </lineage>
</organism>
<proteinExistence type="predicted"/>
<protein>
    <recommendedName>
        <fullName evidence="3">Lipoprotein</fullName>
    </recommendedName>
</protein>
<dbReference type="Proteomes" id="UP000830583">
    <property type="component" value="Chromosome"/>
</dbReference>
<dbReference type="PROSITE" id="PS51257">
    <property type="entry name" value="PROKAR_LIPOPROTEIN"/>
    <property type="match status" value="1"/>
</dbReference>
<evidence type="ECO:0008006" key="3">
    <source>
        <dbReference type="Google" id="ProtNLM"/>
    </source>
</evidence>
<dbReference type="EMBL" id="CP096205">
    <property type="protein sequence ID" value="UPQ80428.1"/>
    <property type="molecule type" value="Genomic_DNA"/>
</dbReference>